<feature type="non-terminal residue" evidence="1">
    <location>
        <position position="177"/>
    </location>
</feature>
<reference evidence="1" key="1">
    <citation type="submission" date="2020-11" db="EMBL/GenBank/DDBJ databases">
        <authorList>
            <person name="Tran Van P."/>
        </authorList>
    </citation>
    <scope>NUCLEOTIDE SEQUENCE</scope>
</reference>
<dbReference type="OrthoDB" id="6057829at2759"/>
<organism evidence="1">
    <name type="scientific">Oppiella nova</name>
    <dbReference type="NCBI Taxonomy" id="334625"/>
    <lineage>
        <taxon>Eukaryota</taxon>
        <taxon>Metazoa</taxon>
        <taxon>Ecdysozoa</taxon>
        <taxon>Arthropoda</taxon>
        <taxon>Chelicerata</taxon>
        <taxon>Arachnida</taxon>
        <taxon>Acari</taxon>
        <taxon>Acariformes</taxon>
        <taxon>Sarcoptiformes</taxon>
        <taxon>Oribatida</taxon>
        <taxon>Brachypylina</taxon>
        <taxon>Oppioidea</taxon>
        <taxon>Oppiidae</taxon>
        <taxon>Oppiella</taxon>
    </lineage>
</organism>
<dbReference type="EMBL" id="OC965586">
    <property type="protein sequence ID" value="CAD7665956.1"/>
    <property type="molecule type" value="Genomic_DNA"/>
</dbReference>
<dbReference type="Proteomes" id="UP000728032">
    <property type="component" value="Unassembled WGS sequence"/>
</dbReference>
<keyword evidence="2" id="KW-1185">Reference proteome</keyword>
<proteinExistence type="predicted"/>
<evidence type="ECO:0000313" key="2">
    <source>
        <dbReference type="Proteomes" id="UP000728032"/>
    </source>
</evidence>
<dbReference type="Gene3D" id="2.60.40.10">
    <property type="entry name" value="Immunoglobulins"/>
    <property type="match status" value="1"/>
</dbReference>
<evidence type="ECO:0000313" key="1">
    <source>
        <dbReference type="EMBL" id="CAD7665956.1"/>
    </source>
</evidence>
<sequence>FFQRNGRPYPISSEDNLKVEITQGSYAIPSSTELGGCDPRSANTARVQFTAKRSGSYCISILIGPNPTHIRGSPFTDIYFLPTHPSPQETGFINYCSTVVCTEKTPHALFIKLRDKYGNLCPISQDFDASDDFAVDLVEMSTGKPIHSAFYWDIQPSLSRIALVLRLDNEGLYSAIV</sequence>
<feature type="non-terminal residue" evidence="1">
    <location>
        <position position="1"/>
    </location>
</feature>
<gene>
    <name evidence="1" type="ORF">ONB1V03_LOCUS22508</name>
</gene>
<dbReference type="AlphaFoldDB" id="A0A7R9MSZ7"/>
<dbReference type="InterPro" id="IPR013783">
    <property type="entry name" value="Ig-like_fold"/>
</dbReference>
<name>A0A7R9MSZ7_9ACAR</name>
<accession>A0A7R9MSZ7</accession>
<protein>
    <submittedName>
        <fullName evidence="1">Uncharacterized protein</fullName>
    </submittedName>
</protein>
<dbReference type="EMBL" id="CAJPVJ010050761">
    <property type="protein sequence ID" value="CAG2183087.1"/>
    <property type="molecule type" value="Genomic_DNA"/>
</dbReference>